<protein>
    <submittedName>
        <fullName evidence="7">Sensory neuron membrane protein 1-like protein</fullName>
    </submittedName>
</protein>
<evidence type="ECO:0000256" key="5">
    <source>
        <dbReference type="ARBA" id="ARBA00023136"/>
    </source>
</evidence>
<dbReference type="OrthoDB" id="6498932at2759"/>
<dbReference type="GO" id="GO:0016020">
    <property type="term" value="C:membrane"/>
    <property type="evidence" value="ECO:0007669"/>
    <property type="project" value="UniProtKB-SubCell"/>
</dbReference>
<keyword evidence="4" id="KW-1133">Transmembrane helix</keyword>
<dbReference type="AlphaFoldDB" id="A0A132AKY2"/>
<organism evidence="7 8">
    <name type="scientific">Sarcoptes scabiei</name>
    <name type="common">Itch mite</name>
    <name type="synonym">Acarus scabiei</name>
    <dbReference type="NCBI Taxonomy" id="52283"/>
    <lineage>
        <taxon>Eukaryota</taxon>
        <taxon>Metazoa</taxon>
        <taxon>Ecdysozoa</taxon>
        <taxon>Arthropoda</taxon>
        <taxon>Chelicerata</taxon>
        <taxon>Arachnida</taxon>
        <taxon>Acari</taxon>
        <taxon>Acariformes</taxon>
        <taxon>Sarcoptiformes</taxon>
        <taxon>Astigmata</taxon>
        <taxon>Psoroptidia</taxon>
        <taxon>Sarcoptoidea</taxon>
        <taxon>Sarcoptidae</taxon>
        <taxon>Sarcoptinae</taxon>
        <taxon>Sarcoptes</taxon>
    </lineage>
</organism>
<dbReference type="Pfam" id="PF01130">
    <property type="entry name" value="CD36"/>
    <property type="match status" value="1"/>
</dbReference>
<evidence type="ECO:0000256" key="6">
    <source>
        <dbReference type="ARBA" id="ARBA00023180"/>
    </source>
</evidence>
<comment type="caution">
    <text evidence="7">The sequence shown here is derived from an EMBL/GenBank/DDBJ whole genome shotgun (WGS) entry which is preliminary data.</text>
</comment>
<dbReference type="PANTHER" id="PTHR11923">
    <property type="entry name" value="SCAVENGER RECEPTOR CLASS B TYPE-1 SR-B1"/>
    <property type="match status" value="1"/>
</dbReference>
<evidence type="ECO:0000313" key="8">
    <source>
        <dbReference type="Proteomes" id="UP000616769"/>
    </source>
</evidence>
<evidence type="ECO:0000256" key="4">
    <source>
        <dbReference type="ARBA" id="ARBA00022989"/>
    </source>
</evidence>
<comment type="similarity">
    <text evidence="2">Belongs to the CD36 family.</text>
</comment>
<dbReference type="InterPro" id="IPR002159">
    <property type="entry name" value="CD36_fam"/>
</dbReference>
<sequence>MEQEQLDQTIKMAIAAKDDELLNSLTGFIYKDEVEKLLITGSENLGKSILGEQDLNKCVINTGKEEIDRLTEFLSYGDKSRLTYWDDSRGKHCNTLLGTDARQFKPGLTKDDKIWVFEPMLCRSLYAVNEILPNEDVKDIPTLRFVIHHNNFDRNIMNECYCYEKDPRECMGSLLNLKKCDSSSGFEIMASPGFFYTNTKLLNITGLDRIVKPEQATVDDYGTIFDIEPHTGILLRGEKRLMLSVKVRKHAVPKLAKLSSEYQIAPFIYLIEVWLINIHFMFRSNLFLSLFFLCSLIRKSGEIDDENADRLKEKLKPIKILRGVFIGLTVIGCAMILISIIIFASR</sequence>
<evidence type="ECO:0000256" key="2">
    <source>
        <dbReference type="ARBA" id="ARBA00010532"/>
    </source>
</evidence>
<dbReference type="Proteomes" id="UP000616769">
    <property type="component" value="Unassembled WGS sequence"/>
</dbReference>
<dbReference type="EMBL" id="JXLN01016742">
    <property type="protein sequence ID" value="KPM11235.1"/>
    <property type="molecule type" value="Genomic_DNA"/>
</dbReference>
<name>A0A132AKY2_SARSC</name>
<keyword evidence="6" id="KW-0325">Glycoprotein</keyword>
<dbReference type="GO" id="GO:0005044">
    <property type="term" value="F:scavenger receptor activity"/>
    <property type="evidence" value="ECO:0007669"/>
    <property type="project" value="TreeGrafter"/>
</dbReference>
<keyword evidence="3" id="KW-0812">Transmembrane</keyword>
<keyword evidence="5" id="KW-0472">Membrane</keyword>
<proteinExistence type="inferred from homology"/>
<evidence type="ECO:0000313" key="7">
    <source>
        <dbReference type="EMBL" id="KPM11235.1"/>
    </source>
</evidence>
<comment type="subcellular location">
    <subcellularLocation>
        <location evidence="1">Membrane</location>
    </subcellularLocation>
</comment>
<evidence type="ECO:0000256" key="1">
    <source>
        <dbReference type="ARBA" id="ARBA00004370"/>
    </source>
</evidence>
<dbReference type="VEuPathDB" id="VectorBase:SSCA004589"/>
<dbReference type="GO" id="GO:0005737">
    <property type="term" value="C:cytoplasm"/>
    <property type="evidence" value="ECO:0007669"/>
    <property type="project" value="TreeGrafter"/>
</dbReference>
<accession>A0A132AKY2</accession>
<evidence type="ECO:0000256" key="3">
    <source>
        <dbReference type="ARBA" id="ARBA00022692"/>
    </source>
</evidence>
<gene>
    <name evidence="7" type="ORF">QR98_0098050</name>
</gene>
<dbReference type="PANTHER" id="PTHR11923:SF51">
    <property type="entry name" value="LYSOSOME MEMBRANE PROTEIN 2"/>
    <property type="match status" value="1"/>
</dbReference>
<reference evidence="7 8" key="1">
    <citation type="journal article" date="2015" name="Parasit. Vectors">
        <title>Draft genome of the scabies mite.</title>
        <authorList>
            <person name="Rider S.D.Jr."/>
            <person name="Morgan M.S."/>
            <person name="Arlian L.G."/>
        </authorList>
    </citation>
    <scope>NUCLEOTIDE SEQUENCE [LARGE SCALE GENOMIC DNA]</scope>
    <source>
        <strain evidence="7">Arlian Lab</strain>
    </source>
</reference>